<proteinExistence type="predicted"/>
<feature type="region of interest" description="Disordered" evidence="1">
    <location>
        <begin position="127"/>
        <end position="160"/>
    </location>
</feature>
<dbReference type="Proteomes" id="UP000023152">
    <property type="component" value="Unassembled WGS sequence"/>
</dbReference>
<organism evidence="2 3">
    <name type="scientific">Reticulomyxa filosa</name>
    <dbReference type="NCBI Taxonomy" id="46433"/>
    <lineage>
        <taxon>Eukaryota</taxon>
        <taxon>Sar</taxon>
        <taxon>Rhizaria</taxon>
        <taxon>Retaria</taxon>
        <taxon>Foraminifera</taxon>
        <taxon>Monothalamids</taxon>
        <taxon>Reticulomyxidae</taxon>
        <taxon>Reticulomyxa</taxon>
    </lineage>
</organism>
<evidence type="ECO:0000313" key="3">
    <source>
        <dbReference type="Proteomes" id="UP000023152"/>
    </source>
</evidence>
<feature type="non-terminal residue" evidence="2">
    <location>
        <position position="196"/>
    </location>
</feature>
<dbReference type="AlphaFoldDB" id="X6ME43"/>
<feature type="compositionally biased region" description="Basic and acidic residues" evidence="1">
    <location>
        <begin position="129"/>
        <end position="157"/>
    </location>
</feature>
<accession>X6ME43</accession>
<dbReference type="EMBL" id="ASPP01022579">
    <property type="protein sequence ID" value="ETO11310.1"/>
    <property type="molecule type" value="Genomic_DNA"/>
</dbReference>
<comment type="caution">
    <text evidence="2">The sequence shown here is derived from an EMBL/GenBank/DDBJ whole genome shotgun (WGS) entry which is preliminary data.</text>
</comment>
<reference evidence="2 3" key="1">
    <citation type="journal article" date="2013" name="Curr. Biol.">
        <title>The Genome of the Foraminiferan Reticulomyxa filosa.</title>
        <authorList>
            <person name="Glockner G."/>
            <person name="Hulsmann N."/>
            <person name="Schleicher M."/>
            <person name="Noegel A.A."/>
            <person name="Eichinger L."/>
            <person name="Gallinger C."/>
            <person name="Pawlowski J."/>
            <person name="Sierra R."/>
            <person name="Euteneuer U."/>
            <person name="Pillet L."/>
            <person name="Moustafa A."/>
            <person name="Platzer M."/>
            <person name="Groth M."/>
            <person name="Szafranski K."/>
            <person name="Schliwa M."/>
        </authorList>
    </citation>
    <scope>NUCLEOTIDE SEQUENCE [LARGE SCALE GENOMIC DNA]</scope>
</reference>
<name>X6ME43_RETFI</name>
<evidence type="ECO:0000313" key="2">
    <source>
        <dbReference type="EMBL" id="ETO11310.1"/>
    </source>
</evidence>
<keyword evidence="3" id="KW-1185">Reference proteome</keyword>
<protein>
    <submittedName>
        <fullName evidence="2">Uncharacterized protein</fullName>
    </submittedName>
</protein>
<gene>
    <name evidence="2" type="ORF">RFI_26067</name>
</gene>
<sequence>MEIFPRRELENQDCGSIRSVTCTLQPLVPLSSNKNGKAIKQDPLTGKIMITRSKESVDTKTSVCSKYCDDHFLLKCNSPKLPLLFPFLFDLNYISEFRNQRDEKWDRFNFERCKLCGGMNFFKKLKRQNNKETTEGQNKEGQNKEGQNKEEAKEIPKNVEPNLSKQEITMTLESWLRLCSIDFGWIEEFNKIILKY</sequence>
<evidence type="ECO:0000256" key="1">
    <source>
        <dbReference type="SAM" id="MobiDB-lite"/>
    </source>
</evidence>